<name>A0A2M7BXE0_9BACT</name>
<accession>A0A2M7BXE0</accession>
<proteinExistence type="predicted"/>
<dbReference type="EMBL" id="PEUY01000017">
    <property type="protein sequence ID" value="PIV11248.1"/>
    <property type="molecule type" value="Genomic_DNA"/>
</dbReference>
<protein>
    <submittedName>
        <fullName evidence="2">Uncharacterized protein</fullName>
    </submittedName>
</protein>
<feature type="transmembrane region" description="Helical" evidence="1">
    <location>
        <begin position="7"/>
        <end position="26"/>
    </location>
</feature>
<evidence type="ECO:0000313" key="2">
    <source>
        <dbReference type="EMBL" id="PIV11248.1"/>
    </source>
</evidence>
<keyword evidence="1" id="KW-0472">Membrane</keyword>
<organism evidence="2 3">
    <name type="scientific">Candidatus Roizmanbacteria bacterium CG03_land_8_20_14_0_80_35_26</name>
    <dbReference type="NCBI Taxonomy" id="1974845"/>
    <lineage>
        <taxon>Bacteria</taxon>
        <taxon>Candidatus Roizmaniibacteriota</taxon>
    </lineage>
</organism>
<sequence length="91" mass="10149">MKINIKLAFLVILGLAIIILSITFYFKKGVSNKIPKNLDKISPAIPTLWFKKPSNKNNVRCTMDVKRCPDGSYVGRVAPSCSFASCPKNKF</sequence>
<gene>
    <name evidence="2" type="ORF">COS50_00950</name>
</gene>
<evidence type="ECO:0000256" key="1">
    <source>
        <dbReference type="SAM" id="Phobius"/>
    </source>
</evidence>
<comment type="caution">
    <text evidence="2">The sequence shown here is derived from an EMBL/GenBank/DDBJ whole genome shotgun (WGS) entry which is preliminary data.</text>
</comment>
<keyword evidence="1" id="KW-0812">Transmembrane</keyword>
<keyword evidence="1" id="KW-1133">Transmembrane helix</keyword>
<dbReference type="AlphaFoldDB" id="A0A2M7BXE0"/>
<evidence type="ECO:0000313" key="3">
    <source>
        <dbReference type="Proteomes" id="UP000230673"/>
    </source>
</evidence>
<dbReference type="Proteomes" id="UP000230673">
    <property type="component" value="Unassembled WGS sequence"/>
</dbReference>
<reference evidence="3" key="1">
    <citation type="submission" date="2017-09" db="EMBL/GenBank/DDBJ databases">
        <title>Depth-based differentiation of microbial function through sediment-hosted aquifers and enrichment of novel symbionts in the deep terrestrial subsurface.</title>
        <authorList>
            <person name="Probst A.J."/>
            <person name="Ladd B."/>
            <person name="Jarett J.K."/>
            <person name="Geller-Mcgrath D.E."/>
            <person name="Sieber C.M.K."/>
            <person name="Emerson J.B."/>
            <person name="Anantharaman K."/>
            <person name="Thomas B.C."/>
            <person name="Malmstrom R."/>
            <person name="Stieglmeier M."/>
            <person name="Klingl A."/>
            <person name="Woyke T."/>
            <person name="Ryan C.M."/>
            <person name="Banfield J.F."/>
        </authorList>
    </citation>
    <scope>NUCLEOTIDE SEQUENCE [LARGE SCALE GENOMIC DNA]</scope>
</reference>